<dbReference type="EMBL" id="FMJD01000003">
    <property type="protein sequence ID" value="SCM73307.1"/>
    <property type="molecule type" value="Genomic_DNA"/>
</dbReference>
<gene>
    <name evidence="1" type="ORF">KL86PLE_110016</name>
</gene>
<sequence>MLRHQLRHELVAAMRALPAIPKEAMGKAVCDFVNGGWSEILSGIVHDAVMVAREQRTNN</sequence>
<protein>
    <submittedName>
        <fullName evidence="1">Uncharacterized protein</fullName>
    </submittedName>
</protein>
<name>A0A212L751_9HYPH</name>
<accession>A0A212L751</accession>
<dbReference type="AlphaFoldDB" id="A0A212L751"/>
<proteinExistence type="predicted"/>
<organism evidence="1">
    <name type="scientific">uncultured Pleomorphomonas sp</name>
    <dbReference type="NCBI Taxonomy" id="442121"/>
    <lineage>
        <taxon>Bacteria</taxon>
        <taxon>Pseudomonadati</taxon>
        <taxon>Pseudomonadota</taxon>
        <taxon>Alphaproteobacteria</taxon>
        <taxon>Hyphomicrobiales</taxon>
        <taxon>Pleomorphomonadaceae</taxon>
        <taxon>Pleomorphomonas</taxon>
        <taxon>environmental samples</taxon>
    </lineage>
</organism>
<reference evidence="1" key="1">
    <citation type="submission" date="2016-08" db="EMBL/GenBank/DDBJ databases">
        <authorList>
            <person name="Seilhamer J.J."/>
        </authorList>
    </citation>
    <scope>NUCLEOTIDE SEQUENCE</scope>
    <source>
        <strain evidence="1">86</strain>
    </source>
</reference>
<evidence type="ECO:0000313" key="1">
    <source>
        <dbReference type="EMBL" id="SCM73307.1"/>
    </source>
</evidence>